<protein>
    <submittedName>
        <fullName evidence="2">Uncharacterized protein</fullName>
    </submittedName>
</protein>
<dbReference type="AlphaFoldDB" id="A0A6J4NRY8"/>
<keyword evidence="1" id="KW-0472">Membrane</keyword>
<gene>
    <name evidence="2" type="ORF">AVDCRST_MAG74-1342</name>
</gene>
<reference evidence="2" key="1">
    <citation type="submission" date="2020-02" db="EMBL/GenBank/DDBJ databases">
        <authorList>
            <person name="Meier V. D."/>
        </authorList>
    </citation>
    <scope>NUCLEOTIDE SEQUENCE</scope>
    <source>
        <strain evidence="2">AVDCRST_MAG74</strain>
    </source>
</reference>
<feature type="transmembrane region" description="Helical" evidence="1">
    <location>
        <begin position="14"/>
        <end position="32"/>
    </location>
</feature>
<organism evidence="2">
    <name type="scientific">uncultured Pyrinomonadaceae bacterium</name>
    <dbReference type="NCBI Taxonomy" id="2283094"/>
    <lineage>
        <taxon>Bacteria</taxon>
        <taxon>Pseudomonadati</taxon>
        <taxon>Acidobacteriota</taxon>
        <taxon>Blastocatellia</taxon>
        <taxon>Blastocatellales</taxon>
        <taxon>Pyrinomonadaceae</taxon>
        <taxon>environmental samples</taxon>
    </lineage>
</organism>
<keyword evidence="1" id="KW-0812">Transmembrane</keyword>
<keyword evidence="1" id="KW-1133">Transmembrane helix</keyword>
<dbReference type="EMBL" id="CADCUR010000107">
    <property type="protein sequence ID" value="CAA9396642.1"/>
    <property type="molecule type" value="Genomic_DNA"/>
</dbReference>
<accession>A0A6J4NRY8</accession>
<evidence type="ECO:0000256" key="1">
    <source>
        <dbReference type="SAM" id="Phobius"/>
    </source>
</evidence>
<feature type="non-terminal residue" evidence="2">
    <location>
        <position position="1"/>
    </location>
</feature>
<sequence>CRACLTGNFAVKHIYESIYLLIISLVLLEWALRSIRKRMVA</sequence>
<name>A0A6J4NRY8_9BACT</name>
<evidence type="ECO:0000313" key="2">
    <source>
        <dbReference type="EMBL" id="CAA9396642.1"/>
    </source>
</evidence>
<proteinExistence type="predicted"/>